<keyword evidence="5" id="KW-1185">Reference proteome</keyword>
<proteinExistence type="predicted"/>
<dbReference type="AlphaFoldDB" id="A0A178DGJ6"/>
<gene>
    <name evidence="4" type="ORF">AYO20_00069</name>
</gene>
<organism evidence="4 5">
    <name type="scientific">Fonsecaea nubica</name>
    <dbReference type="NCBI Taxonomy" id="856822"/>
    <lineage>
        <taxon>Eukaryota</taxon>
        <taxon>Fungi</taxon>
        <taxon>Dikarya</taxon>
        <taxon>Ascomycota</taxon>
        <taxon>Pezizomycotina</taxon>
        <taxon>Eurotiomycetes</taxon>
        <taxon>Chaetothyriomycetidae</taxon>
        <taxon>Chaetothyriales</taxon>
        <taxon>Herpotrichiellaceae</taxon>
        <taxon>Fonsecaea</taxon>
    </lineage>
</organism>
<feature type="domain" description="DUF7791" evidence="3">
    <location>
        <begin position="538"/>
        <end position="671"/>
    </location>
</feature>
<comment type="caution">
    <text evidence="4">The sequence shown here is derived from an EMBL/GenBank/DDBJ whole genome shotgun (WGS) entry which is preliminary data.</text>
</comment>
<accession>A0A178DGJ6</accession>
<sequence>MDPLSAVGLAGNVISIVDFSSKVISRARQLRESTTGATAENDELESLTKGLKALVKETRNGTPKVLQEDQPGLSCAKDSSLDNLARQCVQVADELLECLESVKVSGGAQTLKSTIQAVKTMWKQDRIEGLQRRLDRINRQLMDGTNLKQLEEIDRKLCEMSVENTRLAANRSQEIDQLRRDFTRAMDDIKANARDDSAPGAWLVFSDTARRGQAYFAEQVILQTLRFSAIDARYQSVSKEHPQTFLWIFEENSSTKFVQWLKEEDGVYWVSGRAGSGKSTLMKFVADHEQTMRYLEAWAGDKKLVTAYFFFWSASSHHPQTSQQGLLRTILYQILRQCPELIQMAYADQWVAMTSDGKIFKDALDELLTVPALLNTLRKISTVTAWDTKFCFFIDGLDEYSGRPGDIVELIDILKSLRNIKTCVSSRPWNDFEDRFGNDSPWKLYMHDFTEDDIRLYVQDTLGENSRFQQLHKEDPLCPDFIQEIVCEAAGVFLWVFLVVRSLLDGLTNSDRIKDLQARLHETPKDLKDYFGKIFFSTENRYRTQTARMFSVAIRADSQLPLMAYWVLDQENPRYAFECPAEAPTEDVLISRLENMRRRLKVLSKGLLEAERTAPGSVDVLLFDHRVAFLHRTVRDYLLTPEAQTMLRTWSDDPFEPDWEIVNSLCTLSKMTPWQSIPHRHRIWLYSLKVFWTAAGRLDQNPTFQVDLVSILDHIQSVLTPAFEKYAACQGFSHYQYYFKKDLPLQKDLPLDLIITSHCFCIGLANFVRRKIACQPDQVDRVIDHIATIFLLVFIVGRSSSDIEALQVQQTEPAMATLELLLVRGLDLNDSFEGESEWSRLLSNLWLLGHLDTPNEFEAIKLLVRYGADLEQTISIEVGRRGERKSAKASELLKEWFDEDQFGVLQDIVKRRSIGSRQDENAPKHSHKIFKSMIHLKRWIRPKR</sequence>
<dbReference type="OrthoDB" id="4155987at2759"/>
<dbReference type="InterPro" id="IPR056884">
    <property type="entry name" value="NPHP3-like_N"/>
</dbReference>
<evidence type="ECO:0000259" key="3">
    <source>
        <dbReference type="Pfam" id="PF25053"/>
    </source>
</evidence>
<evidence type="ECO:0000313" key="5">
    <source>
        <dbReference type="Proteomes" id="UP000185904"/>
    </source>
</evidence>
<dbReference type="Pfam" id="PF25053">
    <property type="entry name" value="DUF7791"/>
    <property type="match status" value="1"/>
</dbReference>
<dbReference type="RefSeq" id="XP_022505345.1">
    <property type="nucleotide sequence ID" value="XM_022638380.1"/>
</dbReference>
<reference evidence="4 5" key="1">
    <citation type="submission" date="2016-03" db="EMBL/GenBank/DDBJ databases">
        <title>The draft genome sequence of Fonsecaea nubica causative agent of cutaneous subcutaneous infection in human host.</title>
        <authorList>
            <person name="Costa F."/>
            <person name="Sybren D.H."/>
            <person name="Raittz R.T."/>
            <person name="Weiss V.A."/>
            <person name="Leao A.C."/>
            <person name="Gomes R."/>
            <person name="De Souza E.M."/>
            <person name="Pedrosa F.O."/>
            <person name="Steffens M.B."/>
            <person name="Bombassaro A."/>
            <person name="Tadra-Sfeir M.Z."/>
            <person name="Moreno L.F."/>
            <person name="Najafzadeh M.J."/>
            <person name="Felipe M.S."/>
            <person name="Teixeira M."/>
            <person name="Sun J."/>
            <person name="Xi L."/>
            <person name="Castro M.A."/>
            <person name="Vicente V.A."/>
        </authorList>
    </citation>
    <scope>NUCLEOTIDE SEQUENCE [LARGE SCALE GENOMIC DNA]</scope>
    <source>
        <strain evidence="4 5">CBS 269.64</strain>
    </source>
</reference>
<dbReference type="Gene3D" id="3.40.50.300">
    <property type="entry name" value="P-loop containing nucleotide triphosphate hydrolases"/>
    <property type="match status" value="1"/>
</dbReference>
<dbReference type="PANTHER" id="PTHR10039">
    <property type="entry name" value="AMELOGENIN"/>
    <property type="match status" value="1"/>
</dbReference>
<dbReference type="InterPro" id="IPR027417">
    <property type="entry name" value="P-loop_NTPase"/>
</dbReference>
<dbReference type="Pfam" id="PF24883">
    <property type="entry name" value="NPHP3_N"/>
    <property type="match status" value="1"/>
</dbReference>
<evidence type="ECO:0000313" key="4">
    <source>
        <dbReference type="EMBL" id="OAL40333.1"/>
    </source>
</evidence>
<dbReference type="EMBL" id="LVCJ01000001">
    <property type="protein sequence ID" value="OAL40333.1"/>
    <property type="molecule type" value="Genomic_DNA"/>
</dbReference>
<dbReference type="InterPro" id="IPR056693">
    <property type="entry name" value="DUF7791"/>
</dbReference>
<dbReference type="SUPFAM" id="SSF52540">
    <property type="entry name" value="P-loop containing nucleoside triphosphate hydrolases"/>
    <property type="match status" value="1"/>
</dbReference>
<dbReference type="PANTHER" id="PTHR10039:SF5">
    <property type="entry name" value="NACHT DOMAIN-CONTAINING PROTEIN"/>
    <property type="match status" value="1"/>
</dbReference>
<evidence type="ECO:0000259" key="2">
    <source>
        <dbReference type="Pfam" id="PF24883"/>
    </source>
</evidence>
<dbReference type="Proteomes" id="UP000185904">
    <property type="component" value="Unassembled WGS sequence"/>
</dbReference>
<evidence type="ECO:0000256" key="1">
    <source>
        <dbReference type="ARBA" id="ARBA00022737"/>
    </source>
</evidence>
<dbReference type="GeneID" id="34583496"/>
<keyword evidence="1" id="KW-0677">Repeat</keyword>
<feature type="domain" description="Nephrocystin 3-like N-terminal" evidence="2">
    <location>
        <begin position="244"/>
        <end position="427"/>
    </location>
</feature>
<name>A0A178DGJ6_9EURO</name>
<protein>
    <submittedName>
        <fullName evidence="4">Uncharacterized protein</fullName>
    </submittedName>
</protein>